<dbReference type="Gene3D" id="3.90.79.10">
    <property type="entry name" value="Nucleoside Triphosphate Pyrophosphohydrolase"/>
    <property type="match status" value="1"/>
</dbReference>
<dbReference type="Pfam" id="PF00293">
    <property type="entry name" value="NUDIX"/>
    <property type="match status" value="1"/>
</dbReference>
<evidence type="ECO:0000313" key="5">
    <source>
        <dbReference type="Proteomes" id="UP001595859"/>
    </source>
</evidence>
<evidence type="ECO:0000259" key="3">
    <source>
        <dbReference type="PROSITE" id="PS51462"/>
    </source>
</evidence>
<dbReference type="Proteomes" id="UP001595859">
    <property type="component" value="Unassembled WGS sequence"/>
</dbReference>
<gene>
    <name evidence="4" type="ORF">ACFPCV_14045</name>
</gene>
<dbReference type="InterPro" id="IPR015797">
    <property type="entry name" value="NUDIX_hydrolase-like_dom_sf"/>
</dbReference>
<dbReference type="EMBL" id="JBHSIS010000006">
    <property type="protein sequence ID" value="MFC4854626.1"/>
    <property type="molecule type" value="Genomic_DNA"/>
</dbReference>
<sequence>MSSELRFTSAWFEVRRDEARRPDGSVGQYDHVVAPPAVTVLAVGDDRRVAVTRQWIYTHAEPQWRLPAGRVDDRDGEPAAAARRELAEETGVVARVWTPLGAINCADSLTDHRDHAFLATGLTIGDTSLEPGESDLELHWFPVDELIAMTLDGRLPHAGSTFAVLSAKVRGLLG</sequence>
<organism evidence="4 5">
    <name type="scientific">Actinophytocola glycyrrhizae</name>
    <dbReference type="NCBI Taxonomy" id="2044873"/>
    <lineage>
        <taxon>Bacteria</taxon>
        <taxon>Bacillati</taxon>
        <taxon>Actinomycetota</taxon>
        <taxon>Actinomycetes</taxon>
        <taxon>Pseudonocardiales</taxon>
        <taxon>Pseudonocardiaceae</taxon>
    </lineage>
</organism>
<dbReference type="PROSITE" id="PS51462">
    <property type="entry name" value="NUDIX"/>
    <property type="match status" value="1"/>
</dbReference>
<evidence type="ECO:0000256" key="1">
    <source>
        <dbReference type="ARBA" id="ARBA00001946"/>
    </source>
</evidence>
<accession>A0ABV9S521</accession>
<dbReference type="InterPro" id="IPR000086">
    <property type="entry name" value="NUDIX_hydrolase_dom"/>
</dbReference>
<feature type="domain" description="Nudix hydrolase" evidence="3">
    <location>
        <begin position="27"/>
        <end position="163"/>
    </location>
</feature>
<dbReference type="PANTHER" id="PTHR11839">
    <property type="entry name" value="UDP/ADP-SUGAR PYROPHOSPHATASE"/>
    <property type="match status" value="1"/>
</dbReference>
<dbReference type="SUPFAM" id="SSF55811">
    <property type="entry name" value="Nudix"/>
    <property type="match status" value="1"/>
</dbReference>
<keyword evidence="5" id="KW-1185">Reference proteome</keyword>
<name>A0ABV9S521_9PSEU</name>
<keyword evidence="2" id="KW-0378">Hydrolase</keyword>
<dbReference type="PANTHER" id="PTHR11839:SF18">
    <property type="entry name" value="NUDIX HYDROLASE DOMAIN-CONTAINING PROTEIN"/>
    <property type="match status" value="1"/>
</dbReference>
<comment type="caution">
    <text evidence="4">The sequence shown here is derived from an EMBL/GenBank/DDBJ whole genome shotgun (WGS) entry which is preliminary data.</text>
</comment>
<comment type="cofactor">
    <cofactor evidence="1">
        <name>Mg(2+)</name>
        <dbReference type="ChEBI" id="CHEBI:18420"/>
    </cofactor>
</comment>
<evidence type="ECO:0000313" key="4">
    <source>
        <dbReference type="EMBL" id="MFC4854626.1"/>
    </source>
</evidence>
<reference evidence="5" key="1">
    <citation type="journal article" date="2019" name="Int. J. Syst. Evol. Microbiol.">
        <title>The Global Catalogue of Microorganisms (GCM) 10K type strain sequencing project: providing services to taxonomists for standard genome sequencing and annotation.</title>
        <authorList>
            <consortium name="The Broad Institute Genomics Platform"/>
            <consortium name="The Broad Institute Genome Sequencing Center for Infectious Disease"/>
            <person name="Wu L."/>
            <person name="Ma J."/>
        </authorList>
    </citation>
    <scope>NUCLEOTIDE SEQUENCE [LARGE SCALE GENOMIC DNA]</scope>
    <source>
        <strain evidence="5">ZS-22-S1</strain>
    </source>
</reference>
<protein>
    <submittedName>
        <fullName evidence="4">NUDIX domain-containing protein</fullName>
    </submittedName>
</protein>
<evidence type="ECO:0000256" key="2">
    <source>
        <dbReference type="ARBA" id="ARBA00022801"/>
    </source>
</evidence>
<dbReference type="RefSeq" id="WP_378056556.1">
    <property type="nucleotide sequence ID" value="NZ_JBHSIS010000006.1"/>
</dbReference>
<proteinExistence type="predicted"/>